<comment type="similarity">
    <text evidence="1">Belongs to the bacterial solute-binding protein 7 family.</text>
</comment>
<dbReference type="InterPro" id="IPR004682">
    <property type="entry name" value="TRAP_DctP"/>
</dbReference>
<keyword evidence="6" id="KW-1185">Reference proteome</keyword>
<evidence type="ECO:0000256" key="1">
    <source>
        <dbReference type="ARBA" id="ARBA00009023"/>
    </source>
</evidence>
<dbReference type="GO" id="GO:0055085">
    <property type="term" value="P:transmembrane transport"/>
    <property type="evidence" value="ECO:0007669"/>
    <property type="project" value="InterPro"/>
</dbReference>
<sequence precursor="true">MKFHSRSISKLFIGFAVFAMAAVFCANAQAATYVAKIGHLESAQQSRNTLLVKVAQLVKERTNGDVEFQIYPQGQLGGQRQMNEGVQLGTLEGTVAPAAFLGGFNPMVSILDVPYLYPDDDARSQQLRESKFGQMLLDSFADKGVAAITIWPNGRKCFSSNKPIDTPDDFKGQKFRVMDSKILIEQFKALGASAIALPFSELYTALQTGVVDGEENPLDTIQRMKYFEVQKNFVISYHGLMEDFVLFNQMWWSSLPENYRTIIRDAFREVIPELVAHKAKSVAAALEDIKSHGVNVRVLSADEKAEFRAKMFKPSMDVFLSKTGDQGKKLFEVYTEEYDKIMK</sequence>
<dbReference type="GO" id="GO:0030288">
    <property type="term" value="C:outer membrane-bounded periplasmic space"/>
    <property type="evidence" value="ECO:0007669"/>
    <property type="project" value="InterPro"/>
</dbReference>
<dbReference type="SMR" id="F0JJA2"/>
<protein>
    <submittedName>
        <fullName evidence="5">TRAP dicarboxylate transporter, DctP subunit</fullName>
    </submittedName>
</protein>
<dbReference type="CDD" id="cd13603">
    <property type="entry name" value="PBP2_TRAP_Siap_TeaA_like"/>
    <property type="match status" value="1"/>
</dbReference>
<dbReference type="RefSeq" id="WP_014323427.1">
    <property type="nucleotide sequence ID" value="NC_016803.1"/>
</dbReference>
<accession>F0JJA2</accession>
<dbReference type="AlphaFoldDB" id="F0JJA2"/>
<dbReference type="InterPro" id="IPR018389">
    <property type="entry name" value="DctP_fam"/>
</dbReference>
<dbReference type="STRING" id="641491.DND132_2798"/>
<proteinExistence type="inferred from homology"/>
<organism evidence="5 6">
    <name type="scientific">Pseudodesulfovibrio mercurii</name>
    <dbReference type="NCBI Taxonomy" id="641491"/>
    <lineage>
        <taxon>Bacteria</taxon>
        <taxon>Pseudomonadati</taxon>
        <taxon>Thermodesulfobacteriota</taxon>
        <taxon>Desulfovibrionia</taxon>
        <taxon>Desulfovibrionales</taxon>
        <taxon>Desulfovibrionaceae</taxon>
    </lineage>
</organism>
<dbReference type="PIRSF" id="PIRSF006470">
    <property type="entry name" value="DctB"/>
    <property type="match status" value="1"/>
</dbReference>
<feature type="chain" id="PRO_5003255162" evidence="4">
    <location>
        <begin position="22"/>
        <end position="343"/>
    </location>
</feature>
<evidence type="ECO:0000256" key="4">
    <source>
        <dbReference type="SAM" id="SignalP"/>
    </source>
</evidence>
<dbReference type="HOGENOM" id="CLU_036176_1_3_7"/>
<evidence type="ECO:0000313" key="5">
    <source>
        <dbReference type="EMBL" id="EGB16001.1"/>
    </source>
</evidence>
<dbReference type="KEGG" id="ddn:DND132_2798"/>
<dbReference type="NCBIfam" id="TIGR00787">
    <property type="entry name" value="dctP"/>
    <property type="match status" value="1"/>
</dbReference>
<dbReference type="PANTHER" id="PTHR33376:SF7">
    <property type="entry name" value="C4-DICARBOXYLATE-BINDING PROTEIN DCTB"/>
    <property type="match status" value="1"/>
</dbReference>
<name>F0JJA2_9BACT</name>
<gene>
    <name evidence="5" type="ORF">DND132_2798</name>
</gene>
<feature type="signal peptide" evidence="4">
    <location>
        <begin position="1"/>
        <end position="21"/>
    </location>
</feature>
<dbReference type="Gene3D" id="3.40.190.170">
    <property type="entry name" value="Bacterial extracellular solute-binding protein, family 7"/>
    <property type="match status" value="1"/>
</dbReference>
<dbReference type="Pfam" id="PF03480">
    <property type="entry name" value="DctP"/>
    <property type="match status" value="1"/>
</dbReference>
<keyword evidence="2" id="KW-0813">Transport</keyword>
<dbReference type="NCBIfam" id="NF037995">
    <property type="entry name" value="TRAP_S1"/>
    <property type="match status" value="1"/>
</dbReference>
<dbReference type="EMBL" id="CP003220">
    <property type="protein sequence ID" value="EGB16001.1"/>
    <property type="molecule type" value="Genomic_DNA"/>
</dbReference>
<dbReference type="Proteomes" id="UP000007845">
    <property type="component" value="Chromosome"/>
</dbReference>
<keyword evidence="3 4" id="KW-0732">Signal</keyword>
<reference evidence="5 6" key="1">
    <citation type="journal article" date="2011" name="J. Bacteriol.">
        <title>Genome sequence of the mercury-methylating strain Desulfovibrio desulfuricans ND132.</title>
        <authorList>
            <person name="Brown S.D."/>
            <person name="Gilmour C.C."/>
            <person name="Kucken A.M."/>
            <person name="Wall J.D."/>
            <person name="Elias D.A."/>
            <person name="Brandt C.C."/>
            <person name="Podar M."/>
            <person name="Chertkov O."/>
            <person name="Held B."/>
            <person name="Bruce D.C."/>
            <person name="Detter J.C."/>
            <person name="Tapia R."/>
            <person name="Han C.S."/>
            <person name="Goodwin L.A."/>
            <person name="Cheng J.F."/>
            <person name="Pitluck S."/>
            <person name="Woyke T."/>
            <person name="Mikhailova N."/>
            <person name="Ivanova N.N."/>
            <person name="Han J."/>
            <person name="Lucas S."/>
            <person name="Lapidus A.L."/>
            <person name="Land M.L."/>
            <person name="Hauser L.J."/>
            <person name="Palumbo A.V."/>
        </authorList>
    </citation>
    <scope>NUCLEOTIDE SEQUENCE [LARGE SCALE GENOMIC DNA]</scope>
    <source>
        <strain evidence="5 6">ND132</strain>
    </source>
</reference>
<evidence type="ECO:0000256" key="3">
    <source>
        <dbReference type="ARBA" id="ARBA00022729"/>
    </source>
</evidence>
<evidence type="ECO:0000313" key="6">
    <source>
        <dbReference type="Proteomes" id="UP000007845"/>
    </source>
</evidence>
<dbReference type="PANTHER" id="PTHR33376">
    <property type="match status" value="1"/>
</dbReference>
<evidence type="ECO:0000256" key="2">
    <source>
        <dbReference type="ARBA" id="ARBA00022448"/>
    </source>
</evidence>
<dbReference type="InterPro" id="IPR038404">
    <property type="entry name" value="TRAP_DctP_sf"/>
</dbReference>
<dbReference type="eggNOG" id="COG1638">
    <property type="taxonomic scope" value="Bacteria"/>
</dbReference>